<dbReference type="OrthoDB" id="416620at2759"/>
<dbReference type="AlphaFoldDB" id="A0A1Q9BUF7"/>
<organism evidence="1 2">
    <name type="scientific">Symbiodinium microadriaticum</name>
    <name type="common">Dinoflagellate</name>
    <name type="synonym">Zooxanthella microadriatica</name>
    <dbReference type="NCBI Taxonomy" id="2951"/>
    <lineage>
        <taxon>Eukaryota</taxon>
        <taxon>Sar</taxon>
        <taxon>Alveolata</taxon>
        <taxon>Dinophyceae</taxon>
        <taxon>Suessiales</taxon>
        <taxon>Symbiodiniaceae</taxon>
        <taxon>Symbiodinium</taxon>
    </lineage>
</organism>
<dbReference type="Proteomes" id="UP000186817">
    <property type="component" value="Unassembled WGS sequence"/>
</dbReference>
<name>A0A1Q9BUF7_SYMMI</name>
<comment type="caution">
    <text evidence="1">The sequence shown here is derived from an EMBL/GenBank/DDBJ whole genome shotgun (WGS) entry which is preliminary data.</text>
</comment>
<accession>A0A1Q9BUF7</accession>
<proteinExistence type="predicted"/>
<dbReference type="EMBL" id="LSRX01003895">
    <property type="protein sequence ID" value="OLP74327.1"/>
    <property type="molecule type" value="Genomic_DNA"/>
</dbReference>
<protein>
    <submittedName>
        <fullName evidence="1">Uncharacterized protein</fullName>
    </submittedName>
</protein>
<keyword evidence="2" id="KW-1185">Reference proteome</keyword>
<gene>
    <name evidence="1" type="ORF">AK812_SmicGene46165</name>
</gene>
<evidence type="ECO:0000313" key="2">
    <source>
        <dbReference type="Proteomes" id="UP000186817"/>
    </source>
</evidence>
<evidence type="ECO:0000313" key="1">
    <source>
        <dbReference type="EMBL" id="OLP74327.1"/>
    </source>
</evidence>
<reference evidence="1 2" key="1">
    <citation type="submission" date="2016-02" db="EMBL/GenBank/DDBJ databases">
        <title>Genome analysis of coral dinoflagellate symbionts highlights evolutionary adaptations to a symbiotic lifestyle.</title>
        <authorList>
            <person name="Aranda M."/>
            <person name="Li Y."/>
            <person name="Liew Y.J."/>
            <person name="Baumgarten S."/>
            <person name="Simakov O."/>
            <person name="Wilson M."/>
            <person name="Piel J."/>
            <person name="Ashoor H."/>
            <person name="Bougouffa S."/>
            <person name="Bajic V.B."/>
            <person name="Ryu T."/>
            <person name="Ravasi T."/>
            <person name="Bayer T."/>
            <person name="Micklem G."/>
            <person name="Kim H."/>
            <person name="Bhak J."/>
            <person name="Lajeunesse T.C."/>
            <person name="Voolstra C.R."/>
        </authorList>
    </citation>
    <scope>NUCLEOTIDE SEQUENCE [LARGE SCALE GENOMIC DNA]</scope>
    <source>
        <strain evidence="1 2">CCMP2467</strain>
    </source>
</reference>
<sequence length="77" mass="8304">MVGRGFLVLGSIGVASHGADFPSLLVAMLARDEEALLKKHLPAWKQVGDSFLLGLDSRTQALEGVMVQSTTLQLWKP</sequence>